<keyword evidence="2" id="KW-1185">Reference proteome</keyword>
<name>A0ACB8U3A2_9APHY</name>
<dbReference type="EMBL" id="MU274913">
    <property type="protein sequence ID" value="KAI0088714.1"/>
    <property type="molecule type" value="Genomic_DNA"/>
</dbReference>
<sequence>MLADDSITLHQSLCHFSTNILEKGAYRLRSSKRKTAKPTPLRARADSRASLRDAPIARYEKQMATLVVFLICATVTCFGTAYYLFTTRWDPDLRPTTRTLSSDPASQTQVIDFDLASTLTEPQSLDELSSLNEKYLTYLPHSGFHNQRIAFENALVLSRLLNRTLLVPPVRLGNAFLSYGPFDVLQEMLVLSDKRNLQHCKAIAREHGSEDCVDYHSYTQVPWDWLVDLSEIRRHQKLVGRWNFTDEWLYSTLGFDDENVFSLADTSRDTYGYQDFDPLSVGNSLGRKYQYMIHLSTLALREERLVHLGSLFGSSRLHLRDLQNLAVRKTIRQDMARLNPLLLDVANLVQQSMNRFYIGAHIRLGDGTFQENALRNSRLVWWKIVHGVLGFSIEETLAIERRFAETGLFENLEPPEETLGDWDQPSSPASFYQPSSQPSFSNVATCEGPLHVSSSLRPLNVPLFISSDAEEPRNNFYLRLFTRTFPCTFFLSDFPNETTSLDGLQNSLDGLFLKPFLLPFIDALVVARGQTVVGTEGSTYSRFVEDVLWRTYHGYEIVQKG</sequence>
<accession>A0ACB8U3A2</accession>
<comment type="caution">
    <text evidence="1">The sequence shown here is derived from an EMBL/GenBank/DDBJ whole genome shotgun (WGS) entry which is preliminary data.</text>
</comment>
<protein>
    <submittedName>
        <fullName evidence="1">Uncharacterized protein</fullName>
    </submittedName>
</protein>
<dbReference type="Proteomes" id="UP001055072">
    <property type="component" value="Unassembled WGS sequence"/>
</dbReference>
<evidence type="ECO:0000313" key="1">
    <source>
        <dbReference type="EMBL" id="KAI0088714.1"/>
    </source>
</evidence>
<evidence type="ECO:0000313" key="2">
    <source>
        <dbReference type="Proteomes" id="UP001055072"/>
    </source>
</evidence>
<reference evidence="1" key="1">
    <citation type="journal article" date="2021" name="Environ. Microbiol.">
        <title>Gene family expansions and transcriptome signatures uncover fungal adaptations to wood decay.</title>
        <authorList>
            <person name="Hage H."/>
            <person name="Miyauchi S."/>
            <person name="Viragh M."/>
            <person name="Drula E."/>
            <person name="Min B."/>
            <person name="Chaduli D."/>
            <person name="Navarro D."/>
            <person name="Favel A."/>
            <person name="Norest M."/>
            <person name="Lesage-Meessen L."/>
            <person name="Balint B."/>
            <person name="Merenyi Z."/>
            <person name="de Eugenio L."/>
            <person name="Morin E."/>
            <person name="Martinez A.T."/>
            <person name="Baldrian P."/>
            <person name="Stursova M."/>
            <person name="Martinez M.J."/>
            <person name="Novotny C."/>
            <person name="Magnuson J.K."/>
            <person name="Spatafora J.W."/>
            <person name="Maurice S."/>
            <person name="Pangilinan J."/>
            <person name="Andreopoulos W."/>
            <person name="LaButti K."/>
            <person name="Hundley H."/>
            <person name="Na H."/>
            <person name="Kuo A."/>
            <person name="Barry K."/>
            <person name="Lipzen A."/>
            <person name="Henrissat B."/>
            <person name="Riley R."/>
            <person name="Ahrendt S."/>
            <person name="Nagy L.G."/>
            <person name="Grigoriev I.V."/>
            <person name="Martin F."/>
            <person name="Rosso M.N."/>
        </authorList>
    </citation>
    <scope>NUCLEOTIDE SEQUENCE</scope>
    <source>
        <strain evidence="1">CBS 384.51</strain>
    </source>
</reference>
<gene>
    <name evidence="1" type="ORF">BDY19DRAFT_985512</name>
</gene>
<organism evidence="1 2">
    <name type="scientific">Irpex rosettiformis</name>
    <dbReference type="NCBI Taxonomy" id="378272"/>
    <lineage>
        <taxon>Eukaryota</taxon>
        <taxon>Fungi</taxon>
        <taxon>Dikarya</taxon>
        <taxon>Basidiomycota</taxon>
        <taxon>Agaricomycotina</taxon>
        <taxon>Agaricomycetes</taxon>
        <taxon>Polyporales</taxon>
        <taxon>Irpicaceae</taxon>
        <taxon>Irpex</taxon>
    </lineage>
</organism>
<proteinExistence type="predicted"/>